<dbReference type="Gene3D" id="3.30.420.10">
    <property type="entry name" value="Ribonuclease H-like superfamily/Ribonuclease H"/>
    <property type="match status" value="1"/>
</dbReference>
<dbReference type="GO" id="GO:0004523">
    <property type="term" value="F:RNA-DNA hybrid ribonuclease activity"/>
    <property type="evidence" value="ECO:0007669"/>
    <property type="project" value="InterPro"/>
</dbReference>
<dbReference type="PANTHER" id="PTHR19446">
    <property type="entry name" value="REVERSE TRANSCRIPTASES"/>
    <property type="match status" value="1"/>
</dbReference>
<dbReference type="Pfam" id="PF00075">
    <property type="entry name" value="RNase_H"/>
    <property type="match status" value="1"/>
</dbReference>
<organism evidence="3 4">
    <name type="scientific">Sinocyclocheilus rhinocerous</name>
    <dbReference type="NCBI Taxonomy" id="307959"/>
    <lineage>
        <taxon>Eukaryota</taxon>
        <taxon>Metazoa</taxon>
        <taxon>Chordata</taxon>
        <taxon>Craniata</taxon>
        <taxon>Vertebrata</taxon>
        <taxon>Euteleostomi</taxon>
        <taxon>Actinopterygii</taxon>
        <taxon>Neopterygii</taxon>
        <taxon>Teleostei</taxon>
        <taxon>Ostariophysi</taxon>
        <taxon>Cypriniformes</taxon>
        <taxon>Cyprinidae</taxon>
        <taxon>Cyprininae</taxon>
        <taxon>Sinocyclocheilus</taxon>
    </lineage>
</organism>
<protein>
    <submittedName>
        <fullName evidence="3">Uncharacterized LOC107721237</fullName>
    </submittedName>
</protein>
<name>A0A673MAK6_9TELE</name>
<gene>
    <name evidence="3" type="primary">LOC107721237</name>
</gene>
<dbReference type="Ensembl" id="ENSSRHT00000089558.1">
    <property type="protein sequence ID" value="ENSSRHP00000087202.1"/>
    <property type="gene ID" value="ENSSRHG00000043119.1"/>
</dbReference>
<dbReference type="GO" id="GO:0003676">
    <property type="term" value="F:nucleic acid binding"/>
    <property type="evidence" value="ECO:0007669"/>
    <property type="project" value="InterPro"/>
</dbReference>
<dbReference type="CDD" id="cd09276">
    <property type="entry name" value="Rnase_HI_RT_non_LTR"/>
    <property type="match status" value="1"/>
</dbReference>
<dbReference type="InterPro" id="IPR002156">
    <property type="entry name" value="RNaseH_domain"/>
</dbReference>
<feature type="domain" description="Reverse transcriptase" evidence="1">
    <location>
        <begin position="19"/>
        <end position="277"/>
    </location>
</feature>
<dbReference type="InterPro" id="IPR043502">
    <property type="entry name" value="DNA/RNA_pol_sf"/>
</dbReference>
<reference evidence="3" key="2">
    <citation type="submission" date="2025-09" db="UniProtKB">
        <authorList>
            <consortium name="Ensembl"/>
        </authorList>
    </citation>
    <scope>IDENTIFICATION</scope>
</reference>
<evidence type="ECO:0000313" key="3">
    <source>
        <dbReference type="Ensembl" id="ENSSRHP00000087202.1"/>
    </source>
</evidence>
<reference evidence="3" key="1">
    <citation type="submission" date="2025-08" db="UniProtKB">
        <authorList>
            <consortium name="Ensembl"/>
        </authorList>
    </citation>
    <scope>IDENTIFICATION</scope>
</reference>
<proteinExistence type="predicted"/>
<sequence>MLKHLKDGAMGKFLDLYNRVWEEGRLPNAWKEAIIIPIRKPGKDPSKPSNYRPIALTSNICKLMERMVTDRLTYLLEKRGILTKYQSGFRKGRGTMDPVVCLENEIRKAQVNKESVIAVFFDVEKAYDMMWTKGLLIKLKMMNIDGRIYNWIKDFMAYRSIQVRIGNELSNRCEIENGTPQGSVISPLIFSIMINDVFNQVQQQGVGRSLFADDGALWKRGRNILYINGRMQEAIRRVEEWAGDWGFKFSVEKTKTIIFSRKRIIPEINLKMYGRSLERVRVFKFLGIYFDSKLTWVDHINKVIEKCQKVLNIMRCVSGVAWGASFLSLKTIYVALIRSVFDYGSVVYGSASKTLLEKLDKIQAQALRQCCGAVKTTPIPSLQVLLGEIPLEMRRKQLMINYWANLKGHKDDHPTKMVLMKCWEQNKLSRKSFGWSSEAYVEEMEVNRFKMSPTVVIPENEPWSYITPHIDLQLLEIKKAERKVDMSSAFSEHFRTQYSQYLQIFTDGSKDPERETTGAAFLVPDWAHSIKRTSNHLAVYTVEMIAILLSLQWVEDYKPGKVLICSDSLSVLKSLRSFKSSHQDILFSILQIYSRLVQNDILISFIWVPSHVGVKGNEDVDKLAKQALQREEIELQVPLSKSEIKVLIWKKVIAEWQIKWDNNEKGRFFYNLINKVSQKIRHIGKTRKEEVVYNRILLGHSNLNSTLKILGKHPNGLCEQCKVEETVTHVILECKKYEEERSNMIVEIKKNGIQVVHFKSLIKWASEINSKAFFHFLKRTGLISRM</sequence>
<dbReference type="PROSITE" id="PS50878">
    <property type="entry name" value="RT_POL"/>
    <property type="match status" value="1"/>
</dbReference>
<dbReference type="InterPro" id="IPR036397">
    <property type="entry name" value="RNaseH_sf"/>
</dbReference>
<dbReference type="GO" id="GO:0006259">
    <property type="term" value="P:DNA metabolic process"/>
    <property type="evidence" value="ECO:0007669"/>
    <property type="project" value="UniProtKB-ARBA"/>
</dbReference>
<accession>A0A673MAK6</accession>
<dbReference type="InterPro" id="IPR000477">
    <property type="entry name" value="RT_dom"/>
</dbReference>
<dbReference type="InterPro" id="IPR012337">
    <property type="entry name" value="RNaseH-like_sf"/>
</dbReference>
<dbReference type="SUPFAM" id="SSF56672">
    <property type="entry name" value="DNA/RNA polymerases"/>
    <property type="match status" value="1"/>
</dbReference>
<dbReference type="SUPFAM" id="SSF53098">
    <property type="entry name" value="Ribonuclease H-like"/>
    <property type="match status" value="1"/>
</dbReference>
<dbReference type="AlphaFoldDB" id="A0A673MAK6"/>
<evidence type="ECO:0000259" key="2">
    <source>
        <dbReference type="PROSITE" id="PS50879"/>
    </source>
</evidence>
<dbReference type="Pfam" id="PF00078">
    <property type="entry name" value="RVT_1"/>
    <property type="match status" value="1"/>
</dbReference>
<feature type="domain" description="RNase H type-1" evidence="2">
    <location>
        <begin position="498"/>
        <end position="629"/>
    </location>
</feature>
<keyword evidence="4" id="KW-1185">Reference proteome</keyword>
<dbReference type="PROSITE" id="PS50879">
    <property type="entry name" value="RNASE_H_1"/>
    <property type="match status" value="1"/>
</dbReference>
<dbReference type="CDD" id="cd01650">
    <property type="entry name" value="RT_nLTR_like"/>
    <property type="match status" value="1"/>
</dbReference>
<dbReference type="Proteomes" id="UP000472270">
    <property type="component" value="Unassembled WGS sequence"/>
</dbReference>
<evidence type="ECO:0000259" key="1">
    <source>
        <dbReference type="PROSITE" id="PS50878"/>
    </source>
</evidence>
<evidence type="ECO:0000313" key="4">
    <source>
        <dbReference type="Proteomes" id="UP000472270"/>
    </source>
</evidence>